<accession>X0THU8</accession>
<organism evidence="1">
    <name type="scientific">marine sediment metagenome</name>
    <dbReference type="NCBI Taxonomy" id="412755"/>
    <lineage>
        <taxon>unclassified sequences</taxon>
        <taxon>metagenomes</taxon>
        <taxon>ecological metagenomes</taxon>
    </lineage>
</organism>
<proteinExistence type="predicted"/>
<dbReference type="EMBL" id="BARS01019029">
    <property type="protein sequence ID" value="GAF86856.1"/>
    <property type="molecule type" value="Genomic_DNA"/>
</dbReference>
<evidence type="ECO:0000313" key="1">
    <source>
        <dbReference type="EMBL" id="GAF86856.1"/>
    </source>
</evidence>
<gene>
    <name evidence="1" type="ORF">S01H1_30878</name>
</gene>
<feature type="non-terminal residue" evidence="1">
    <location>
        <position position="172"/>
    </location>
</feature>
<name>X0THU8_9ZZZZ</name>
<dbReference type="AlphaFoldDB" id="X0THU8"/>
<comment type="caution">
    <text evidence="1">The sequence shown here is derived from an EMBL/GenBank/DDBJ whole genome shotgun (WGS) entry which is preliminary data.</text>
</comment>
<protein>
    <submittedName>
        <fullName evidence="1">Uncharacterized protein</fullName>
    </submittedName>
</protein>
<reference evidence="1" key="1">
    <citation type="journal article" date="2014" name="Front. Microbiol.">
        <title>High frequency of phylogenetically diverse reductive dehalogenase-homologous genes in deep subseafloor sedimentary metagenomes.</title>
        <authorList>
            <person name="Kawai M."/>
            <person name="Futagami T."/>
            <person name="Toyoda A."/>
            <person name="Takaki Y."/>
            <person name="Nishi S."/>
            <person name="Hori S."/>
            <person name="Arai W."/>
            <person name="Tsubouchi T."/>
            <person name="Morono Y."/>
            <person name="Uchiyama I."/>
            <person name="Ito T."/>
            <person name="Fujiyama A."/>
            <person name="Inagaki F."/>
            <person name="Takami H."/>
        </authorList>
    </citation>
    <scope>NUCLEOTIDE SEQUENCE</scope>
    <source>
        <strain evidence="1">Expedition CK06-06</strain>
    </source>
</reference>
<sequence>MSSTNYNTLNVHEYIDAIEREIESEEPTFRARLRYQNKKPVIRSLIDMQTKDEFNKLLRTQQKQTEYDKMRDFCQNILQPRIRDLPPDERHKIPNFDAALEVALSKPADKGIQTFYRLASGREYKGRLIDLVSDLVPDEEQNCIQSMTPMTEDEVLIHAIDSIANDERDFER</sequence>